<dbReference type="EMBL" id="UINC01126398">
    <property type="protein sequence ID" value="SVD04856.1"/>
    <property type="molecule type" value="Genomic_DNA"/>
</dbReference>
<gene>
    <name evidence="1" type="ORF">METZ01_LOCUS357710</name>
</gene>
<dbReference type="AlphaFoldDB" id="A0A382S4P0"/>
<evidence type="ECO:0000313" key="1">
    <source>
        <dbReference type="EMBL" id="SVD04856.1"/>
    </source>
</evidence>
<reference evidence="1" key="1">
    <citation type="submission" date="2018-05" db="EMBL/GenBank/DDBJ databases">
        <authorList>
            <person name="Lanie J.A."/>
            <person name="Ng W.-L."/>
            <person name="Kazmierczak K.M."/>
            <person name="Andrzejewski T.M."/>
            <person name="Davidsen T.M."/>
            <person name="Wayne K.J."/>
            <person name="Tettelin H."/>
            <person name="Glass J.I."/>
            <person name="Rusch D."/>
            <person name="Podicherti R."/>
            <person name="Tsui H.-C.T."/>
            <person name="Winkler M.E."/>
        </authorList>
    </citation>
    <scope>NUCLEOTIDE SEQUENCE</scope>
</reference>
<feature type="non-terminal residue" evidence="1">
    <location>
        <position position="33"/>
    </location>
</feature>
<accession>A0A382S4P0</accession>
<name>A0A382S4P0_9ZZZZ</name>
<feature type="non-terminal residue" evidence="1">
    <location>
        <position position="1"/>
    </location>
</feature>
<proteinExistence type="predicted"/>
<sequence length="33" mass="3668">PTLARSQGPMVGVDINMQRPLHSKKCYLLTLLS</sequence>
<protein>
    <submittedName>
        <fullName evidence="1">Uncharacterized protein</fullName>
    </submittedName>
</protein>
<organism evidence="1">
    <name type="scientific">marine metagenome</name>
    <dbReference type="NCBI Taxonomy" id="408172"/>
    <lineage>
        <taxon>unclassified sequences</taxon>
        <taxon>metagenomes</taxon>
        <taxon>ecological metagenomes</taxon>
    </lineage>
</organism>